<dbReference type="InterPro" id="IPR056850">
    <property type="entry name" value="ARM_UBP34_24_USP9X_Y"/>
</dbReference>
<keyword evidence="7" id="KW-0788">Thiol protease</keyword>
<keyword evidence="12" id="KW-1185">Reference proteome</keyword>
<dbReference type="GO" id="GO:0004843">
    <property type="term" value="F:cysteine-type deubiquitinase activity"/>
    <property type="evidence" value="ECO:0007669"/>
    <property type="project" value="UniProtKB-EC"/>
</dbReference>
<evidence type="ECO:0000256" key="7">
    <source>
        <dbReference type="ARBA" id="ARBA00022807"/>
    </source>
</evidence>
<dbReference type="InterPro" id="IPR018200">
    <property type="entry name" value="USP_CS"/>
</dbReference>
<reference evidence="11" key="1">
    <citation type="submission" date="2022-10" db="EMBL/GenBank/DDBJ databases">
        <title>Novel sulphate-reducing endosymbionts in the free-living metamonad Anaeramoeba.</title>
        <authorList>
            <person name="Jerlstrom-Hultqvist J."/>
            <person name="Cepicka I."/>
            <person name="Gallot-Lavallee L."/>
            <person name="Salas-Leiva D."/>
            <person name="Curtis B.A."/>
            <person name="Zahonova K."/>
            <person name="Pipaliya S."/>
            <person name="Dacks J."/>
            <person name="Roger A.J."/>
        </authorList>
    </citation>
    <scope>NUCLEOTIDE SEQUENCE</scope>
    <source>
        <strain evidence="11">BMAN</strain>
    </source>
</reference>
<feature type="compositionally biased region" description="Basic and acidic residues" evidence="9">
    <location>
        <begin position="1462"/>
        <end position="1479"/>
    </location>
</feature>
<feature type="compositionally biased region" description="Basic and acidic residues" evidence="9">
    <location>
        <begin position="1439"/>
        <end position="1454"/>
    </location>
</feature>
<dbReference type="InterPro" id="IPR001394">
    <property type="entry name" value="Peptidase_C19_UCH"/>
</dbReference>
<gene>
    <name evidence="11" type="ORF">M0811_04308</name>
</gene>
<organism evidence="11 12">
    <name type="scientific">Anaeramoeba ignava</name>
    <name type="common">Anaerobic marine amoeba</name>
    <dbReference type="NCBI Taxonomy" id="1746090"/>
    <lineage>
        <taxon>Eukaryota</taxon>
        <taxon>Metamonada</taxon>
        <taxon>Anaeramoebidae</taxon>
        <taxon>Anaeramoeba</taxon>
    </lineage>
</organism>
<dbReference type="PROSITE" id="PS00972">
    <property type="entry name" value="USP_1"/>
    <property type="match status" value="1"/>
</dbReference>
<dbReference type="EMBL" id="JAPDFW010000033">
    <property type="protein sequence ID" value="KAJ5079287.1"/>
    <property type="molecule type" value="Genomic_DNA"/>
</dbReference>
<sequence>MSQKIEWKTYYFSIIEKCSKEPDPTTKLDEIEEQIKKIIDGTFPKEQEEYFIKEAFYSIINSLWKRNDFDQKYCQRVNDFFKRSLDLICYKISEEDPNILSVLGRIFARPYHGFYEDYQTTTWECNLEDDYYSYWIKDFVKESEKIEDEMKFHFAKESMKKISGLFLENIEYFGQIHGFEKIISHILSENYEISLKTFDLLKPIEKISNQYTEEFLQYLVPYLQKILDKILQLEFGKIRKLEKKSIMKIADLIFETIRSYDNDLQSQIQEEFKLDLAEKFIHSTYLEMRVAGLTEIRGFILNLNPSPNKKNIKQIWITKEKLLHWIKEKKIVELIFGNHLHRETINRTDFILEFLAQNGEFTEEIFYLIWNASNGQHQTTIEAIYNLVSRLSQYFPEKMYNFVFNKFINIEKWDVVSISLLQNFARGALEKYNLEESENKQIWIEPIKKFWGLITDLKIEYQTKEELFEDFKELFVQKICANEIKHSFLNQCITIITYPANTSSDNITISALIRSIQEENNLIQLVIEEMENFKNKVSKIKNETEDLDNFIVEEGLIYIEEVSVRLEFLKFIIENTFQLFFSEKQTNILWDLFFKNSLSNKEKDYFLDWTTRIFCNDEMRQAFFQKSELFSPENLTNKEFDFFKYFSKQYNYQKQTIKGINVIKVKTTEIDGVYGIKTIWNIILKTTNEDVATSAIYYLVEYQNLTKKLAATYGANHRENFISHCMKTLQEDEVKNNSTKILRVLKVLVQLIHLTESDIIPEFLPFTRHMFGIHSSATTLNISIKNDEKTKYQVQVSSNESIFSLRKKISKLLNKKFADFSIVSHPAINKLNNAKTLLEMGVLTNTNLEIVLREAPKPKDNVQNDGQKFEDDEFVDVNLPDMSDSKEAKKQLEHFDQQDQYGYEDEDQEEAMKIRKEFIPTYILSQYFEDLFKLLEHGNQIAQKVWYIILRMPTNKKYLESFLQMLDSQNKEMKWNQIFHISSVYKLIYQLQIVDRLMNPMSFENKEGNRDGKQTQEAQKIQNWSENFIQTGGLKYLIESIPDVSLNKNATDKSSISQATSLILKVIFEFIVDPQNITIKFEKDLENIDVEKFLNVLFDLALNFSVSPETNHFDSSHIVFYAINIICSGCSSQKRDEWVAAIRNRKNMLDWIRATLLRTYNDNIRGNISFGIYHICKLDCDKIKKEQKEIQTEPIVKFFIDLLLKLLDQKPSEDQQEKTESSTSQKVVLTNSYFQLLSNLIEMNYSIRQEENYDELIEKVVHLLQNYISSEQSPETSSQPDEILIGYLNLARVLLNKEKYRVQMEEKHNLIKEIFEKFLFDVPKPSITKKKTRLSSKCQTDYSRKASFDLLNQIVKDSPDNFIRLFHYLKDLHKNVSSVSTWSYETISSPKSPTGYLGLTNLGATCYMNSLLQQLYMVPEFRKTMLSLNLEEYIENEEMKKRNKDEDKENKDGNENENENENENKNKNKENKDEDNKENKDIEDIKKIVKKTLEENPFYHLQLIFARLSESDRQYVNTRPFTKVFKQWDGSPLNPYVQMDVYEFYNMLFDVMENNLRSVGKGTLLQQLFGGKFVNQIIAIESGNVSERLENFYTISLDVLNQRNLEESLDLYIKGEMLVGDNQYYSEALQKKVDALKRVCVKELPKVMVVNLKRFEYDLETMQRYKINTRFEFPMTLNMRKYTREGIADDELAELLKKKETEEDNEAELKEKIETLQKIIEEAANKVYGYHLSGIIVHLGSSESGHYYSFIKEKESLSEDNSLRWLKFEDRNVSSFDIDKIDEECFGGDYVYHTKDSFGNQIERLYEKRHSAYMLFYERDDFAHQNPLENEQMLFQKSNIYDLVWKENVNHFYQKSLLDPNYFHFLSNLIQNQSAYSNKQVTLEFTQFVLQFIFQILLYSKSQHDTTEWLSFLNKQFTENEEISGYLLTELSKKSNSWLKEMIWNAYNDAFVKGLVSIILTSIRKILPREKSEIESVIKIQEKFAIQFEETADSEAVAKIWNEKKNQKNYKKCPVIISFVDRFVSLLPLFNHKIMNITEYLVILKDIIDLDPCISKYLLSANLITRLIDFYLGPESPLSTKSSKSKFKTYSLSAQMTRLIELISALLLSSGSPENVSFMDKFMLKKSSFFSISINNDSNPVALGDIVNFLYSTENQKNEICEIFDIITKGIDSSEFNLISKYFVLLGKIFEKDDEFLQFKLDYLMPNLFSVIENNFKFKKATAASIRLLHEISSKNTKMIDWLFIHKDEWMYMWLVNHSKVDSKLHELFEFLLSKIPDIIQTTYSTIQPSAKPKQNSIEPFDNDFFNLTGYFNLMSICYRNTPLMNKSFQTHFQELWNLFSHIESYKLFCDLNKAQFLKFLEKCVIGNKDSIALIVNSAEYSQQIIESSITLNDDPIYVEYNQMMLPSLFNIILYSCKSDPEFLANFKKSFQFKWAMKFLVFQTDLYSKASDFILQIFALFADDSHVRKTYLNFVTQNPVCFIKSPKNVIMLVKIILNKESGILHILESFQNKKNLINILSKFIIEKIELISEYELDYADLQDPLQMIQTSVEIIRDFLEEIYNQQERREELVAHLSEIWTKKSKLMKSLIPAIRFSESLEDKKITRTCLKLMTRVFQMDSDEPSEVISLVDGDLEKNEMPNFVTFAEYDEFIQALITSGIKNGIGLAVIDTFKIILSLIKQTISKDPNLHLKFVSILFDVVSNPKLFEQENVQKVGDILLNKMEDYLALVFQNVELFQYEQVFNLANILFHLLFRIYEESDLKTFFNKLVVQIQDQIETGIEEKNDLRVSCSLKIFQIDALVSNKDNFDLGYFFELLTSLISKLKEEEEFKKEIIQQIESIQKEFQK</sequence>
<dbReference type="OMA" id="TTTINQW"/>
<dbReference type="Proteomes" id="UP001149090">
    <property type="component" value="Unassembled WGS sequence"/>
</dbReference>
<dbReference type="SUPFAM" id="SSF54001">
    <property type="entry name" value="Cysteine proteinases"/>
    <property type="match status" value="1"/>
</dbReference>
<feature type="coiled-coil region" evidence="8">
    <location>
        <begin position="516"/>
        <end position="543"/>
    </location>
</feature>
<dbReference type="PANTHER" id="PTHR24006">
    <property type="entry name" value="UBIQUITIN CARBOXYL-TERMINAL HYDROLASE"/>
    <property type="match status" value="1"/>
</dbReference>
<dbReference type="GO" id="GO:0005634">
    <property type="term" value="C:nucleus"/>
    <property type="evidence" value="ECO:0007669"/>
    <property type="project" value="TreeGrafter"/>
</dbReference>
<evidence type="ECO:0000313" key="12">
    <source>
        <dbReference type="Proteomes" id="UP001149090"/>
    </source>
</evidence>
<comment type="caution">
    <text evidence="11">The sequence shown here is derived from an EMBL/GenBank/DDBJ whole genome shotgun (WGS) entry which is preliminary data.</text>
</comment>
<feature type="region of interest" description="Disordered" evidence="9">
    <location>
        <begin position="1439"/>
        <end position="1479"/>
    </location>
</feature>
<dbReference type="InterPro" id="IPR028889">
    <property type="entry name" value="USP"/>
</dbReference>
<dbReference type="InterPro" id="IPR050164">
    <property type="entry name" value="Peptidase_C19"/>
</dbReference>
<evidence type="ECO:0000256" key="4">
    <source>
        <dbReference type="ARBA" id="ARBA00022670"/>
    </source>
</evidence>
<dbReference type="EC" id="3.4.19.12" evidence="3"/>
<dbReference type="GO" id="GO:0005829">
    <property type="term" value="C:cytosol"/>
    <property type="evidence" value="ECO:0007669"/>
    <property type="project" value="TreeGrafter"/>
</dbReference>
<feature type="domain" description="USP" evidence="10">
    <location>
        <begin position="1397"/>
        <end position="1820"/>
    </location>
</feature>
<dbReference type="GO" id="GO:0016579">
    <property type="term" value="P:protein deubiquitination"/>
    <property type="evidence" value="ECO:0007669"/>
    <property type="project" value="InterPro"/>
</dbReference>
<keyword evidence="8" id="KW-0175">Coiled coil</keyword>
<evidence type="ECO:0000256" key="3">
    <source>
        <dbReference type="ARBA" id="ARBA00012759"/>
    </source>
</evidence>
<feature type="coiled-coil region" evidence="8">
    <location>
        <begin position="1692"/>
        <end position="1726"/>
    </location>
</feature>
<evidence type="ECO:0000259" key="10">
    <source>
        <dbReference type="PROSITE" id="PS50235"/>
    </source>
</evidence>
<dbReference type="InterPro" id="IPR038765">
    <property type="entry name" value="Papain-like_cys_pep_sf"/>
</dbReference>
<evidence type="ECO:0000256" key="9">
    <source>
        <dbReference type="SAM" id="MobiDB-lite"/>
    </source>
</evidence>
<evidence type="ECO:0000256" key="2">
    <source>
        <dbReference type="ARBA" id="ARBA00009085"/>
    </source>
</evidence>
<dbReference type="Pfam" id="PF25010">
    <property type="entry name" value="ARM_UBP24_USP9X-Y"/>
    <property type="match status" value="2"/>
</dbReference>
<evidence type="ECO:0000256" key="5">
    <source>
        <dbReference type="ARBA" id="ARBA00022786"/>
    </source>
</evidence>
<evidence type="ECO:0000256" key="1">
    <source>
        <dbReference type="ARBA" id="ARBA00000707"/>
    </source>
</evidence>
<accession>A0A9Q0RGJ6</accession>
<evidence type="ECO:0000256" key="8">
    <source>
        <dbReference type="SAM" id="Coils"/>
    </source>
</evidence>
<dbReference type="PROSITE" id="PS00973">
    <property type="entry name" value="USP_2"/>
    <property type="match status" value="1"/>
</dbReference>
<dbReference type="PROSITE" id="PS50235">
    <property type="entry name" value="USP_3"/>
    <property type="match status" value="1"/>
</dbReference>
<dbReference type="InterPro" id="IPR016024">
    <property type="entry name" value="ARM-type_fold"/>
</dbReference>
<name>A0A9Q0RGJ6_ANAIG</name>
<proteinExistence type="inferred from homology"/>
<dbReference type="Gene3D" id="3.90.70.10">
    <property type="entry name" value="Cysteine proteinases"/>
    <property type="match status" value="1"/>
</dbReference>
<keyword evidence="5" id="KW-0833">Ubl conjugation pathway</keyword>
<comment type="catalytic activity">
    <reaction evidence="1">
        <text>Thiol-dependent hydrolysis of ester, thioester, amide, peptide and isopeptide bonds formed by the C-terminal Gly of ubiquitin (a 76-residue protein attached to proteins as an intracellular targeting signal).</text>
        <dbReference type="EC" id="3.4.19.12"/>
    </reaction>
</comment>
<keyword evidence="6 11" id="KW-0378">Hydrolase</keyword>
<dbReference type="OrthoDB" id="420187at2759"/>
<keyword evidence="4" id="KW-0645">Protease</keyword>
<dbReference type="SUPFAM" id="SSF48371">
    <property type="entry name" value="ARM repeat"/>
    <property type="match status" value="1"/>
</dbReference>
<protein>
    <recommendedName>
        <fullName evidence="3">ubiquitinyl hydrolase 1</fullName>
        <ecNumber evidence="3">3.4.19.12</ecNumber>
    </recommendedName>
</protein>
<dbReference type="PANTHER" id="PTHR24006:SF827">
    <property type="entry name" value="UBIQUITIN CARBOXYL-TERMINAL HYDROLASE 34"/>
    <property type="match status" value="1"/>
</dbReference>
<comment type="similarity">
    <text evidence="2">Belongs to the peptidase C19 family.</text>
</comment>
<dbReference type="Pfam" id="PF00443">
    <property type="entry name" value="UCH"/>
    <property type="match status" value="1"/>
</dbReference>
<evidence type="ECO:0000313" key="11">
    <source>
        <dbReference type="EMBL" id="KAJ5079287.1"/>
    </source>
</evidence>
<dbReference type="GO" id="GO:0006508">
    <property type="term" value="P:proteolysis"/>
    <property type="evidence" value="ECO:0007669"/>
    <property type="project" value="UniProtKB-KW"/>
</dbReference>
<evidence type="ECO:0000256" key="6">
    <source>
        <dbReference type="ARBA" id="ARBA00022801"/>
    </source>
</evidence>